<evidence type="ECO:0000313" key="21">
    <source>
        <dbReference type="Proteomes" id="UP000318394"/>
    </source>
</evidence>
<dbReference type="PANTHER" id="PTHR43514:SF4">
    <property type="entry name" value="ABC TRANSPORTER I FAMILY MEMBER 10"/>
    <property type="match status" value="1"/>
</dbReference>
<evidence type="ECO:0000256" key="7">
    <source>
        <dbReference type="ARBA" id="ARBA00022741"/>
    </source>
</evidence>
<keyword evidence="10" id="KW-0472">Membrane</keyword>
<keyword evidence="6" id="KW-0997">Cell inner membrane</keyword>
<feature type="domain" description="Mop" evidence="15">
    <location>
        <begin position="290"/>
        <end position="351"/>
    </location>
</feature>
<dbReference type="GO" id="GO:0005524">
    <property type="term" value="F:ATP binding"/>
    <property type="evidence" value="ECO:0007669"/>
    <property type="project" value="UniProtKB-KW"/>
</dbReference>
<dbReference type="GO" id="GO:0015098">
    <property type="term" value="F:molybdate ion transmembrane transporter activity"/>
    <property type="evidence" value="ECO:0007669"/>
    <property type="project" value="InterPro"/>
</dbReference>
<reference evidence="18" key="1">
    <citation type="submission" date="2018-12" db="EMBL/GenBank/DDBJ databases">
        <authorList>
            <consortium name="Pathogen Informatics"/>
        </authorList>
    </citation>
    <scope>NUCLEOTIDE SEQUENCE [LARGE SCALE GENOMIC DNA]</scope>
    <source>
        <strain evidence="18">NCTC10643</strain>
    </source>
</reference>
<gene>
    <name evidence="18" type="primary">malK_1</name>
    <name evidence="16" type="synonym">modC</name>
    <name evidence="17" type="ORF">FEA53_03395</name>
    <name evidence="16" type="ORF">FEB89_03400</name>
    <name evidence="18" type="ORF">NCTC10643_01911</name>
</gene>
<evidence type="ECO:0000256" key="13">
    <source>
        <dbReference type="PROSITE-ProRule" id="PRU01213"/>
    </source>
</evidence>
<dbReference type="InterPro" id="IPR005116">
    <property type="entry name" value="Transp-assoc_OB_typ1"/>
</dbReference>
<dbReference type="PANTHER" id="PTHR43514">
    <property type="entry name" value="ABC TRANSPORTER I FAMILY MEMBER 10"/>
    <property type="match status" value="1"/>
</dbReference>
<evidence type="ECO:0000313" key="19">
    <source>
        <dbReference type="Proteomes" id="UP000271188"/>
    </source>
</evidence>
<dbReference type="InterPro" id="IPR017871">
    <property type="entry name" value="ABC_transporter-like_CS"/>
</dbReference>
<evidence type="ECO:0000256" key="9">
    <source>
        <dbReference type="ARBA" id="ARBA00022967"/>
    </source>
</evidence>
<evidence type="ECO:0000259" key="15">
    <source>
        <dbReference type="PROSITE" id="PS51866"/>
    </source>
</evidence>
<dbReference type="SUPFAM" id="SSF52540">
    <property type="entry name" value="P-loop containing nucleoside triphosphate hydrolases"/>
    <property type="match status" value="1"/>
</dbReference>
<dbReference type="InterPro" id="IPR004606">
    <property type="entry name" value="Mop_domain"/>
</dbReference>
<sequence length="351" mass="39383">MLKLKLLQQLGNLTLNVNLDLPNKGITAIFGRSGAGKSSLINLIAGLSTAQAGFIELNGQVLFDSQNGINLPPEKRNIGYVFQEHRLFPHYSVEKNLKYGYKRSDSADFLQIVELLGIAPLLNRYPASLSGGEKQRVAIGRALLSSPNILLMDEPLSALDLPRKQELLDYLDKLSARLEIPILYVSHSLEEVVRLADHLVLLENGKVTAFDTLSAVWHSSAFSAWQPNHQRISLLELPVEETLPHYNMLGLSLNAQRLWVNQLPRHQIGEKLRVTIASKEVSISLQKPTQSSIRNVLKGNVRKIETHLDRVDLAIQVENQQIWSTISLWSFNELAIQPEQEVYLQIKSVSL</sequence>
<dbReference type="Proteomes" id="UP000271188">
    <property type="component" value="Chromosome"/>
</dbReference>
<dbReference type="GO" id="GO:0016020">
    <property type="term" value="C:membrane"/>
    <property type="evidence" value="ECO:0007669"/>
    <property type="project" value="InterPro"/>
</dbReference>
<feature type="domain" description="ABC transporter" evidence="14">
    <location>
        <begin position="2"/>
        <end position="229"/>
    </location>
</feature>
<keyword evidence="21" id="KW-1185">Reference proteome</keyword>
<protein>
    <recommendedName>
        <fullName evidence="2">Leukotoxin translocation ATP-binding protein LktB</fullName>
        <ecNumber evidence="1">7.4.2.5</ecNumber>
    </recommendedName>
</protein>
<evidence type="ECO:0000256" key="5">
    <source>
        <dbReference type="ARBA" id="ARBA00022505"/>
    </source>
</evidence>
<dbReference type="EMBL" id="VAJI01000004">
    <property type="protein sequence ID" value="TRB39217.1"/>
    <property type="molecule type" value="Genomic_DNA"/>
</dbReference>
<evidence type="ECO:0000256" key="4">
    <source>
        <dbReference type="ARBA" id="ARBA00022475"/>
    </source>
</evidence>
<dbReference type="EMBL" id="VAJB01000004">
    <property type="protein sequence ID" value="TRB75715.1"/>
    <property type="molecule type" value="Genomic_DNA"/>
</dbReference>
<evidence type="ECO:0000256" key="8">
    <source>
        <dbReference type="ARBA" id="ARBA00022840"/>
    </source>
</evidence>
<accession>A0A249A1C3</accession>
<dbReference type="EC" id="7.4.2.5" evidence="1"/>
<evidence type="ECO:0000256" key="11">
    <source>
        <dbReference type="ARBA" id="ARBA00024829"/>
    </source>
</evidence>
<dbReference type="SUPFAM" id="SSF50331">
    <property type="entry name" value="MOP-like"/>
    <property type="match status" value="1"/>
</dbReference>
<keyword evidence="18" id="KW-0378">Hydrolase</keyword>
<evidence type="ECO:0000259" key="14">
    <source>
        <dbReference type="PROSITE" id="PS50893"/>
    </source>
</evidence>
<name>A0A249A1C3_MANHA</name>
<dbReference type="AlphaFoldDB" id="A0A249A1C3"/>
<dbReference type="KEGG" id="mhaq:WC39_10290"/>
<evidence type="ECO:0000256" key="10">
    <source>
        <dbReference type="ARBA" id="ARBA00023136"/>
    </source>
</evidence>
<dbReference type="Proteomes" id="UP000315164">
    <property type="component" value="Unassembled WGS sequence"/>
</dbReference>
<dbReference type="InterPro" id="IPR011868">
    <property type="entry name" value="ModC_ABC_ATP-bd"/>
</dbReference>
<dbReference type="InterPro" id="IPR050334">
    <property type="entry name" value="Molybdenum_import_ModC"/>
</dbReference>
<dbReference type="InterPro" id="IPR027417">
    <property type="entry name" value="P-loop_NTPase"/>
</dbReference>
<evidence type="ECO:0000313" key="18">
    <source>
        <dbReference type="EMBL" id="VEI78022.1"/>
    </source>
</evidence>
<dbReference type="NCBIfam" id="TIGR02142">
    <property type="entry name" value="modC_ABC"/>
    <property type="match status" value="1"/>
</dbReference>
<keyword evidence="3" id="KW-0813">Transport</keyword>
<evidence type="ECO:0000313" key="20">
    <source>
        <dbReference type="Proteomes" id="UP000315164"/>
    </source>
</evidence>
<dbReference type="KEGG" id="mhay:VK67_10290"/>
<dbReference type="PROSITE" id="PS51866">
    <property type="entry name" value="MOP"/>
    <property type="match status" value="1"/>
</dbReference>
<dbReference type="Proteomes" id="UP000318394">
    <property type="component" value="Unassembled WGS sequence"/>
</dbReference>
<proteinExistence type="predicted"/>
<dbReference type="OrthoDB" id="9802264at2"/>
<dbReference type="PROSITE" id="PS00211">
    <property type="entry name" value="ABC_TRANSPORTER_1"/>
    <property type="match status" value="1"/>
</dbReference>
<dbReference type="EMBL" id="LR134495">
    <property type="protein sequence ID" value="VEI78022.1"/>
    <property type="molecule type" value="Genomic_DNA"/>
</dbReference>
<dbReference type="GO" id="GO:0016887">
    <property type="term" value="F:ATP hydrolysis activity"/>
    <property type="evidence" value="ECO:0007669"/>
    <property type="project" value="InterPro"/>
</dbReference>
<dbReference type="PROSITE" id="PS50893">
    <property type="entry name" value="ABC_TRANSPORTER_2"/>
    <property type="match status" value="1"/>
</dbReference>
<comment type="catalytic activity">
    <reaction evidence="12">
        <text>ATP + H2O + proteinSide 1 = ADP + phosphate + proteinSide 2.</text>
        <dbReference type="EC" id="7.4.2.5"/>
    </reaction>
</comment>
<keyword evidence="9" id="KW-1278">Translocase</keyword>
<dbReference type="Gene3D" id="2.40.50.100">
    <property type="match status" value="1"/>
</dbReference>
<dbReference type="SMART" id="SM00382">
    <property type="entry name" value="AAA"/>
    <property type="match status" value="1"/>
</dbReference>
<dbReference type="FunFam" id="3.40.50.300:FF:000634">
    <property type="entry name" value="Molybdenum import ATP-binding protein ModC"/>
    <property type="match status" value="1"/>
</dbReference>
<dbReference type="GeneID" id="67369761"/>
<dbReference type="Pfam" id="PF00005">
    <property type="entry name" value="ABC_tran"/>
    <property type="match status" value="1"/>
</dbReference>
<keyword evidence="5 13" id="KW-0500">Molybdenum</keyword>
<dbReference type="InterPro" id="IPR003593">
    <property type="entry name" value="AAA+_ATPase"/>
</dbReference>
<evidence type="ECO:0000256" key="1">
    <source>
        <dbReference type="ARBA" id="ARBA00012048"/>
    </source>
</evidence>
<dbReference type="NCBIfam" id="NF008355">
    <property type="entry name" value="PRK11144.1"/>
    <property type="match status" value="1"/>
</dbReference>
<dbReference type="InterPro" id="IPR008995">
    <property type="entry name" value="Mo/tungstate-bd_C_term_dom"/>
</dbReference>
<keyword evidence="4" id="KW-1003">Cell membrane</keyword>
<organism evidence="18 19">
    <name type="scientific">Mannheimia haemolytica</name>
    <name type="common">Pasteurella haemolytica</name>
    <dbReference type="NCBI Taxonomy" id="75985"/>
    <lineage>
        <taxon>Bacteria</taxon>
        <taxon>Pseudomonadati</taxon>
        <taxon>Pseudomonadota</taxon>
        <taxon>Gammaproteobacteria</taxon>
        <taxon>Pasteurellales</taxon>
        <taxon>Pasteurellaceae</taxon>
        <taxon>Mannheimia</taxon>
    </lineage>
</organism>
<keyword evidence="8 18" id="KW-0067">ATP-binding</keyword>
<evidence type="ECO:0000256" key="3">
    <source>
        <dbReference type="ARBA" id="ARBA00022448"/>
    </source>
</evidence>
<keyword evidence="7" id="KW-0547">Nucleotide-binding</keyword>
<dbReference type="Gene3D" id="3.40.50.300">
    <property type="entry name" value="P-loop containing nucleotide triphosphate hydrolases"/>
    <property type="match status" value="1"/>
</dbReference>
<reference evidence="20 21" key="2">
    <citation type="journal article" date="2019" name="Vet. Microbiol.">
        <title>Genetic characterization of susceptible and multi-drug resistant Mannheimia haemolytica isolated from high-risk stocker calves prior to and after antimicrobial metaphylaxis.</title>
        <authorList>
            <person name="Snyder E.R."/>
            <person name="Alvarez-Narvaez S."/>
            <person name="Credille B.C."/>
        </authorList>
    </citation>
    <scope>NUCLEOTIDE SEQUENCE [LARGE SCALE GENOMIC DNA]</scope>
    <source>
        <strain evidence="17 20">UGA-R5-128-1</strain>
        <strain evidence="16 21">UGA-R7-163-1</strain>
    </source>
</reference>
<evidence type="ECO:0000256" key="2">
    <source>
        <dbReference type="ARBA" id="ARBA00021004"/>
    </source>
</evidence>
<evidence type="ECO:0000256" key="6">
    <source>
        <dbReference type="ARBA" id="ARBA00022519"/>
    </source>
</evidence>
<dbReference type="InterPro" id="IPR003439">
    <property type="entry name" value="ABC_transporter-like_ATP-bd"/>
</dbReference>
<dbReference type="RefSeq" id="WP_006249094.1">
    <property type="nucleotide sequence ID" value="NZ_CP011098.1"/>
</dbReference>
<evidence type="ECO:0000256" key="12">
    <source>
        <dbReference type="ARBA" id="ARBA00034068"/>
    </source>
</evidence>
<dbReference type="Pfam" id="PF03459">
    <property type="entry name" value="TOBE"/>
    <property type="match status" value="1"/>
</dbReference>
<dbReference type="GO" id="GO:0140359">
    <property type="term" value="F:ABC-type transporter activity"/>
    <property type="evidence" value="ECO:0007669"/>
    <property type="project" value="InterPro"/>
</dbReference>
<evidence type="ECO:0000313" key="17">
    <source>
        <dbReference type="EMBL" id="TRB75715.1"/>
    </source>
</evidence>
<comment type="function">
    <text evidence="11">Part of the ABC transporter complex LktBD involved in leukotoxin export. Transmembrane domains (TMD) form a pore in the inner membrane and the ATP-binding domain (NBD) is responsible for energy generation.</text>
</comment>
<evidence type="ECO:0000313" key="16">
    <source>
        <dbReference type="EMBL" id="TRB39217.1"/>
    </source>
</evidence>